<sequence length="278" mass="31223">MQCSSCHIPGFGNVFPERTDMFSNQQAKALLEKIEWEEGKIISSVEGPYRYRVVVHCSVLGRQKTMFANGEHSYFCYVELLDSKGQWIERGANIVAVLPDGRFIMLVEQRPPHSRYPNRPTIAKIGGQNIDLAQFGLHGSLEFAGGAVKPGEGLKAGFLRELQEETNVENQVAIYYSRCHPINYFGSDIAVQGSLGVVFLSGLSYDKYVPNDGGLVVFALTKDEVEWNIYHGVISSGQAALLEWAFYLEVERARKDPQFDLMLKKAGYLKMEEIQITK</sequence>
<dbReference type="CDD" id="cd02883">
    <property type="entry name" value="NUDIX_Hydrolase"/>
    <property type="match status" value="1"/>
</dbReference>
<evidence type="ECO:0000313" key="3">
    <source>
        <dbReference type="EMBL" id="OGZ71030.1"/>
    </source>
</evidence>
<evidence type="ECO:0000259" key="2">
    <source>
        <dbReference type="PROSITE" id="PS51462"/>
    </source>
</evidence>
<feature type="domain" description="Nudix hydrolase" evidence="2">
    <location>
        <begin position="87"/>
        <end position="252"/>
    </location>
</feature>
<dbReference type="EMBL" id="MHOX01000018">
    <property type="protein sequence ID" value="OGZ71030.1"/>
    <property type="molecule type" value="Genomic_DNA"/>
</dbReference>
<dbReference type="PROSITE" id="PS51462">
    <property type="entry name" value="NUDIX"/>
    <property type="match status" value="1"/>
</dbReference>
<dbReference type="InterPro" id="IPR020084">
    <property type="entry name" value="NUDIX_hydrolase_CS"/>
</dbReference>
<proteinExistence type="predicted"/>
<gene>
    <name evidence="3" type="ORF">A2904_01475</name>
</gene>
<dbReference type="InterPro" id="IPR015797">
    <property type="entry name" value="NUDIX_hydrolase-like_dom_sf"/>
</dbReference>
<evidence type="ECO:0000256" key="1">
    <source>
        <dbReference type="ARBA" id="ARBA00022801"/>
    </source>
</evidence>
<dbReference type="InterPro" id="IPR000086">
    <property type="entry name" value="NUDIX_hydrolase_dom"/>
</dbReference>
<accession>A0A1G2I9J6</accession>
<dbReference type="GO" id="GO:0016787">
    <property type="term" value="F:hydrolase activity"/>
    <property type="evidence" value="ECO:0007669"/>
    <property type="project" value="UniProtKB-KW"/>
</dbReference>
<protein>
    <recommendedName>
        <fullName evidence="2">Nudix hydrolase domain-containing protein</fullName>
    </recommendedName>
</protein>
<name>A0A1G2I9J6_9BACT</name>
<dbReference type="AlphaFoldDB" id="A0A1G2I9J6"/>
<reference evidence="3 4" key="1">
    <citation type="journal article" date="2016" name="Nat. Commun.">
        <title>Thousands of microbial genomes shed light on interconnected biogeochemical processes in an aquifer system.</title>
        <authorList>
            <person name="Anantharaman K."/>
            <person name="Brown C.T."/>
            <person name="Hug L.A."/>
            <person name="Sharon I."/>
            <person name="Castelle C.J."/>
            <person name="Probst A.J."/>
            <person name="Thomas B.C."/>
            <person name="Singh A."/>
            <person name="Wilkins M.J."/>
            <person name="Karaoz U."/>
            <person name="Brodie E.L."/>
            <person name="Williams K.H."/>
            <person name="Hubbard S.S."/>
            <person name="Banfield J.F."/>
        </authorList>
    </citation>
    <scope>NUCLEOTIDE SEQUENCE [LARGE SCALE GENOMIC DNA]</scope>
</reference>
<dbReference type="Gene3D" id="3.90.79.10">
    <property type="entry name" value="Nucleoside Triphosphate Pyrophosphohydrolase"/>
    <property type="match status" value="1"/>
</dbReference>
<dbReference type="Pfam" id="PF00293">
    <property type="entry name" value="NUDIX"/>
    <property type="match status" value="1"/>
</dbReference>
<comment type="caution">
    <text evidence="3">The sequence shown here is derived from an EMBL/GenBank/DDBJ whole genome shotgun (WGS) entry which is preliminary data.</text>
</comment>
<dbReference type="SUPFAM" id="SSF55811">
    <property type="entry name" value="Nudix"/>
    <property type="match status" value="1"/>
</dbReference>
<keyword evidence="1" id="KW-0378">Hydrolase</keyword>
<evidence type="ECO:0000313" key="4">
    <source>
        <dbReference type="Proteomes" id="UP000176308"/>
    </source>
</evidence>
<dbReference type="PROSITE" id="PS00893">
    <property type="entry name" value="NUDIX_BOX"/>
    <property type="match status" value="1"/>
</dbReference>
<organism evidence="3 4">
    <name type="scientific">Candidatus Staskawiczbacteria bacterium RIFCSPLOWO2_01_FULL_33_9</name>
    <dbReference type="NCBI Taxonomy" id="1802211"/>
    <lineage>
        <taxon>Bacteria</taxon>
        <taxon>Candidatus Staskawicziibacteriota</taxon>
    </lineage>
</organism>
<dbReference type="Proteomes" id="UP000176308">
    <property type="component" value="Unassembled WGS sequence"/>
</dbReference>